<reference evidence="6 7" key="1">
    <citation type="journal article" date="2019" name="Int. J. Syst. Evol. Microbiol.">
        <title>The Global Catalogue of Microorganisms (GCM) 10K type strain sequencing project: providing services to taxonomists for standard genome sequencing and annotation.</title>
        <authorList>
            <consortium name="The Broad Institute Genomics Platform"/>
            <consortium name="The Broad Institute Genome Sequencing Center for Infectious Disease"/>
            <person name="Wu L."/>
            <person name="Ma J."/>
        </authorList>
    </citation>
    <scope>NUCLEOTIDE SEQUENCE [LARGE SCALE GENOMIC DNA]</scope>
    <source>
        <strain evidence="6 7">JCM 16026</strain>
    </source>
</reference>
<proteinExistence type="predicted"/>
<feature type="domain" description="HTH tetR-type" evidence="5">
    <location>
        <begin position="20"/>
        <end position="80"/>
    </location>
</feature>
<dbReference type="InterPro" id="IPR041347">
    <property type="entry name" value="MftR_C"/>
</dbReference>
<dbReference type="Pfam" id="PF17754">
    <property type="entry name" value="TetR_C_14"/>
    <property type="match status" value="1"/>
</dbReference>
<dbReference type="InterPro" id="IPR050109">
    <property type="entry name" value="HTH-type_TetR-like_transc_reg"/>
</dbReference>
<evidence type="ECO:0000256" key="4">
    <source>
        <dbReference type="PROSITE-ProRule" id="PRU00335"/>
    </source>
</evidence>
<dbReference type="PROSITE" id="PS50977">
    <property type="entry name" value="HTH_TETR_2"/>
    <property type="match status" value="1"/>
</dbReference>
<dbReference type="Proteomes" id="UP001501599">
    <property type="component" value="Unassembled WGS sequence"/>
</dbReference>
<organism evidence="6 7">
    <name type="scientific">Agrococcus versicolor</name>
    <dbReference type="NCBI Taxonomy" id="501482"/>
    <lineage>
        <taxon>Bacteria</taxon>
        <taxon>Bacillati</taxon>
        <taxon>Actinomycetota</taxon>
        <taxon>Actinomycetes</taxon>
        <taxon>Micrococcales</taxon>
        <taxon>Microbacteriaceae</taxon>
        <taxon>Agrococcus</taxon>
    </lineage>
</organism>
<evidence type="ECO:0000256" key="2">
    <source>
        <dbReference type="ARBA" id="ARBA00023125"/>
    </source>
</evidence>
<evidence type="ECO:0000259" key="5">
    <source>
        <dbReference type="PROSITE" id="PS50977"/>
    </source>
</evidence>
<dbReference type="Gene3D" id="1.10.10.60">
    <property type="entry name" value="Homeodomain-like"/>
    <property type="match status" value="1"/>
</dbReference>
<sequence>MSDSPRPPRPRLPLRERKKLHTRRTIADAAFALAVEHGVDGVLVEEIAERAFVSPRTLSNYFPSKEAAIVAAGEDDLSLLADALLERPADESPITSLRTLLSAGVRGWTPDEIVALRAKERLIDEHPALLPHRMAQYDGLEDAIRVAIAQRMGLDPETAPHPRLVAGAAVSVVKTAIRVWVRQEGDEPSIADMVESGFDDLEAGLVPD</sequence>
<dbReference type="RefSeq" id="WP_344339429.1">
    <property type="nucleotide sequence ID" value="NZ_BAAAQT010000001.1"/>
</dbReference>
<keyword evidence="3" id="KW-0804">Transcription</keyword>
<dbReference type="InterPro" id="IPR001647">
    <property type="entry name" value="HTH_TetR"/>
</dbReference>
<dbReference type="PANTHER" id="PTHR30055">
    <property type="entry name" value="HTH-TYPE TRANSCRIPTIONAL REGULATOR RUTR"/>
    <property type="match status" value="1"/>
</dbReference>
<dbReference type="InterPro" id="IPR009057">
    <property type="entry name" value="Homeodomain-like_sf"/>
</dbReference>
<evidence type="ECO:0000256" key="1">
    <source>
        <dbReference type="ARBA" id="ARBA00023015"/>
    </source>
</evidence>
<keyword evidence="7" id="KW-1185">Reference proteome</keyword>
<keyword evidence="2 4" id="KW-0238">DNA-binding</keyword>
<dbReference type="Pfam" id="PF00440">
    <property type="entry name" value="TetR_N"/>
    <property type="match status" value="1"/>
</dbReference>
<dbReference type="Gene3D" id="1.10.357.10">
    <property type="entry name" value="Tetracycline Repressor, domain 2"/>
    <property type="match status" value="1"/>
</dbReference>
<evidence type="ECO:0000313" key="6">
    <source>
        <dbReference type="EMBL" id="GAA2170736.1"/>
    </source>
</evidence>
<gene>
    <name evidence="6" type="ORF">GCM10009846_02170</name>
</gene>
<keyword evidence="1" id="KW-0805">Transcription regulation</keyword>
<evidence type="ECO:0000256" key="3">
    <source>
        <dbReference type="ARBA" id="ARBA00023163"/>
    </source>
</evidence>
<dbReference type="SUPFAM" id="SSF46689">
    <property type="entry name" value="Homeodomain-like"/>
    <property type="match status" value="1"/>
</dbReference>
<feature type="DNA-binding region" description="H-T-H motif" evidence="4">
    <location>
        <begin position="43"/>
        <end position="62"/>
    </location>
</feature>
<dbReference type="EMBL" id="BAAAQT010000001">
    <property type="protein sequence ID" value="GAA2170736.1"/>
    <property type="molecule type" value="Genomic_DNA"/>
</dbReference>
<dbReference type="PANTHER" id="PTHR30055:SF234">
    <property type="entry name" value="HTH-TYPE TRANSCRIPTIONAL REGULATOR BETI"/>
    <property type="match status" value="1"/>
</dbReference>
<name>A0ABN3AK61_9MICO</name>
<evidence type="ECO:0000313" key="7">
    <source>
        <dbReference type="Proteomes" id="UP001501599"/>
    </source>
</evidence>
<protein>
    <submittedName>
        <fullName evidence="6">TetR family transcriptional regulator</fullName>
    </submittedName>
</protein>
<comment type="caution">
    <text evidence="6">The sequence shown here is derived from an EMBL/GenBank/DDBJ whole genome shotgun (WGS) entry which is preliminary data.</text>
</comment>
<accession>A0ABN3AK61</accession>